<dbReference type="GO" id="GO:0009055">
    <property type="term" value="F:electron transfer activity"/>
    <property type="evidence" value="ECO:0007669"/>
    <property type="project" value="InterPro"/>
</dbReference>
<dbReference type="GO" id="GO:0020037">
    <property type="term" value="F:heme binding"/>
    <property type="evidence" value="ECO:0007669"/>
    <property type="project" value="InterPro"/>
</dbReference>
<dbReference type="AlphaFoldDB" id="A0A0B0EDL2"/>
<dbReference type="EMBL" id="JRYO01000213">
    <property type="protein sequence ID" value="KHE91307.1"/>
    <property type="molecule type" value="Genomic_DNA"/>
</dbReference>
<dbReference type="Proteomes" id="UP000030652">
    <property type="component" value="Unassembled WGS sequence"/>
</dbReference>
<comment type="caution">
    <text evidence="1">The sequence shown here is derived from an EMBL/GenBank/DDBJ whole genome shotgun (WGS) entry which is preliminary data.</text>
</comment>
<dbReference type="InterPro" id="IPR010980">
    <property type="entry name" value="Cyt_c/b562"/>
</dbReference>
<evidence type="ECO:0000313" key="2">
    <source>
        <dbReference type="Proteomes" id="UP000030652"/>
    </source>
</evidence>
<sequence length="158" mass="18061">MKSSLIISVFIIGTLIVIVSCKKPDEVKVEEPKVYTLLQNDLARSMKKASLVMRRLSRAVKNNDWVEMDMWTQELKEGIGFSCVTQYMIENNDISLRFIMLSNQFNSAINKLMLASKNHYSERADLEFSNLVYSCDACHDSFNKDAEGRLDFSDAGEE</sequence>
<reference evidence="1 2" key="1">
    <citation type="submission" date="2014-10" db="EMBL/GenBank/DDBJ databases">
        <title>Draft genome of anammox bacterium scalindua brodae, obtained using differential coverage binning of sequence data from two enrichment reactors.</title>
        <authorList>
            <person name="Speth D.R."/>
            <person name="Russ L."/>
            <person name="Kartal B."/>
            <person name="Op den Camp H.J."/>
            <person name="Dutilh B.E."/>
            <person name="Jetten M.S."/>
        </authorList>
    </citation>
    <scope>NUCLEOTIDE SEQUENCE [LARGE SCALE GENOMIC DNA]</scope>
    <source>
        <strain evidence="1">RU1</strain>
    </source>
</reference>
<name>A0A0B0EDL2_9BACT</name>
<proteinExistence type="predicted"/>
<evidence type="ECO:0000313" key="1">
    <source>
        <dbReference type="EMBL" id="KHE91307.1"/>
    </source>
</evidence>
<dbReference type="GO" id="GO:0005506">
    <property type="term" value="F:iron ion binding"/>
    <property type="evidence" value="ECO:0007669"/>
    <property type="project" value="InterPro"/>
</dbReference>
<dbReference type="PROSITE" id="PS51257">
    <property type="entry name" value="PROKAR_LIPOPROTEIN"/>
    <property type="match status" value="1"/>
</dbReference>
<evidence type="ECO:0008006" key="3">
    <source>
        <dbReference type="Google" id="ProtNLM"/>
    </source>
</evidence>
<accession>A0A0B0EDL2</accession>
<dbReference type="SUPFAM" id="SSF47175">
    <property type="entry name" value="Cytochromes"/>
    <property type="match status" value="1"/>
</dbReference>
<protein>
    <recommendedName>
        <fullName evidence="3">Cytochrome c</fullName>
    </recommendedName>
</protein>
<dbReference type="GO" id="GO:0022900">
    <property type="term" value="P:electron transport chain"/>
    <property type="evidence" value="ECO:0007669"/>
    <property type="project" value="InterPro"/>
</dbReference>
<gene>
    <name evidence="1" type="ORF">SCABRO_02987</name>
</gene>
<organism evidence="1 2">
    <name type="scientific">Candidatus Scalindua brodae</name>
    <dbReference type="NCBI Taxonomy" id="237368"/>
    <lineage>
        <taxon>Bacteria</taxon>
        <taxon>Pseudomonadati</taxon>
        <taxon>Planctomycetota</taxon>
        <taxon>Candidatus Brocadiia</taxon>
        <taxon>Candidatus Brocadiales</taxon>
        <taxon>Candidatus Scalinduaceae</taxon>
        <taxon>Candidatus Scalindua</taxon>
    </lineage>
</organism>